<dbReference type="InterPro" id="IPR039353">
    <property type="entry name" value="TF_Adf1"/>
</dbReference>
<evidence type="ECO:0008006" key="5">
    <source>
        <dbReference type="Google" id="ProtNLM"/>
    </source>
</evidence>
<dbReference type="PROSITE" id="PS51029">
    <property type="entry name" value="MADF"/>
    <property type="match status" value="1"/>
</dbReference>
<dbReference type="AlphaFoldDB" id="A0A6G0Y6K8"/>
<dbReference type="PANTHER" id="PTHR12243">
    <property type="entry name" value="MADF DOMAIN TRANSCRIPTION FACTOR"/>
    <property type="match status" value="1"/>
</dbReference>
<accession>A0A6G0Y6K8</accession>
<dbReference type="Proteomes" id="UP000478052">
    <property type="component" value="Unassembled WGS sequence"/>
</dbReference>
<proteinExistence type="predicted"/>
<sequence length="449" mass="51390">MPNVNGFTHEDDVVLVDLIRQHRELYDVHHERYKDIVFKDLKWNEISTEIEKSVYQCKRRWKNIKAFYLKSKSNMETGSSAVDKNWSLSNYVSFLDENLYEQNIKSSSQNGEVQLELEEQIVDKFLHDDDLALPSSSSTNNTIQLKEDKIAAILTEGLKERNEILFNSLQKQIEILDNTSFTVTIQYEQNDTSNVQSEELKNDHGEHVADETANDEEFKLPQLLPNSVSCYLAEKLAQSKERNTILHNLQQQIKMLNNKSETTKSLDLFFKSVLLDVQDFCPRAIDDIKPRILKCVSEVREMYLHNSNVSPDNLSCSTNEKCTRADEGNTILFNLQNQIEVLNGKLGATNTMDLFFKSVSADIEDFCIRAIDDVKLKILECVSEVKEMYSIPEFGSVTSSINGNSTPNYVPPHTAPINLNNIPLSPTQGFITYVPLYCNDPSNYVTSYY</sequence>
<name>A0A6G0Y6K8_APHCR</name>
<feature type="domain" description="Myb-like" evidence="1">
    <location>
        <begin position="7"/>
        <end position="65"/>
    </location>
</feature>
<evidence type="ECO:0000313" key="4">
    <source>
        <dbReference type="Proteomes" id="UP000478052"/>
    </source>
</evidence>
<dbReference type="PANTHER" id="PTHR12243:SF67">
    <property type="entry name" value="COREPRESSOR OF PANGOLIN, ISOFORM A-RELATED"/>
    <property type="match status" value="1"/>
</dbReference>
<reference evidence="3 4" key="1">
    <citation type="submission" date="2019-08" db="EMBL/GenBank/DDBJ databases">
        <title>Whole genome of Aphis craccivora.</title>
        <authorList>
            <person name="Voronova N.V."/>
            <person name="Shulinski R.S."/>
            <person name="Bandarenka Y.V."/>
            <person name="Zhorov D.G."/>
            <person name="Warner D."/>
        </authorList>
    </citation>
    <scope>NUCLEOTIDE SEQUENCE [LARGE SCALE GENOMIC DNA]</scope>
    <source>
        <strain evidence="3">180601</strain>
        <tissue evidence="3">Whole Body</tissue>
    </source>
</reference>
<keyword evidence="4" id="KW-1185">Reference proteome</keyword>
<dbReference type="EMBL" id="VUJU01005805">
    <property type="protein sequence ID" value="KAF0750209.1"/>
    <property type="molecule type" value="Genomic_DNA"/>
</dbReference>
<dbReference type="PROSITE" id="PS50090">
    <property type="entry name" value="MYB_LIKE"/>
    <property type="match status" value="1"/>
</dbReference>
<dbReference type="InterPro" id="IPR001005">
    <property type="entry name" value="SANT/Myb"/>
</dbReference>
<protein>
    <recommendedName>
        <fullName evidence="5">MADF domain-containing protein</fullName>
    </recommendedName>
</protein>
<dbReference type="Pfam" id="PF10545">
    <property type="entry name" value="MADF_DNA_bdg"/>
    <property type="match status" value="1"/>
</dbReference>
<dbReference type="InterPro" id="IPR006578">
    <property type="entry name" value="MADF-dom"/>
</dbReference>
<gene>
    <name evidence="3" type="ORF">FWK35_00035266</name>
</gene>
<evidence type="ECO:0000313" key="3">
    <source>
        <dbReference type="EMBL" id="KAF0750209.1"/>
    </source>
</evidence>
<evidence type="ECO:0000259" key="2">
    <source>
        <dbReference type="PROSITE" id="PS51029"/>
    </source>
</evidence>
<organism evidence="3 4">
    <name type="scientific">Aphis craccivora</name>
    <name type="common">Cowpea aphid</name>
    <dbReference type="NCBI Taxonomy" id="307492"/>
    <lineage>
        <taxon>Eukaryota</taxon>
        <taxon>Metazoa</taxon>
        <taxon>Ecdysozoa</taxon>
        <taxon>Arthropoda</taxon>
        <taxon>Hexapoda</taxon>
        <taxon>Insecta</taxon>
        <taxon>Pterygota</taxon>
        <taxon>Neoptera</taxon>
        <taxon>Paraneoptera</taxon>
        <taxon>Hemiptera</taxon>
        <taxon>Sternorrhyncha</taxon>
        <taxon>Aphidomorpha</taxon>
        <taxon>Aphidoidea</taxon>
        <taxon>Aphididae</taxon>
        <taxon>Aphidini</taxon>
        <taxon>Aphis</taxon>
        <taxon>Aphis</taxon>
    </lineage>
</organism>
<comment type="caution">
    <text evidence="3">The sequence shown here is derived from an EMBL/GenBank/DDBJ whole genome shotgun (WGS) entry which is preliminary data.</text>
</comment>
<dbReference type="OrthoDB" id="5803771at2759"/>
<evidence type="ECO:0000259" key="1">
    <source>
        <dbReference type="PROSITE" id="PS50090"/>
    </source>
</evidence>
<feature type="domain" description="MADF" evidence="2">
    <location>
        <begin position="14"/>
        <end position="100"/>
    </location>
</feature>
<dbReference type="SMART" id="SM00595">
    <property type="entry name" value="MADF"/>
    <property type="match status" value="1"/>
</dbReference>
<dbReference type="SMART" id="SM00717">
    <property type="entry name" value="SANT"/>
    <property type="match status" value="1"/>
</dbReference>